<dbReference type="SUPFAM" id="SSF46565">
    <property type="entry name" value="Chaperone J-domain"/>
    <property type="match status" value="1"/>
</dbReference>
<dbReference type="RefSeq" id="WP_096331037.1">
    <property type="nucleotide sequence ID" value="NZ_FOMX01000060.1"/>
</dbReference>
<dbReference type="InterPro" id="IPR001623">
    <property type="entry name" value="DnaJ_domain"/>
</dbReference>
<keyword evidence="4" id="KW-1185">Reference proteome</keyword>
<keyword evidence="1" id="KW-0143">Chaperone</keyword>
<name>A0A1I2IDV2_9BACT</name>
<dbReference type="STRING" id="54.SAMN02745121_08561"/>
<dbReference type="Gene3D" id="1.10.287.110">
    <property type="entry name" value="DnaJ domain"/>
    <property type="match status" value="1"/>
</dbReference>
<dbReference type="SMART" id="SM00271">
    <property type="entry name" value="DnaJ"/>
    <property type="match status" value="1"/>
</dbReference>
<evidence type="ECO:0000313" key="3">
    <source>
        <dbReference type="EMBL" id="SFF39267.1"/>
    </source>
</evidence>
<protein>
    <submittedName>
        <fullName evidence="3">DnaJ C terminal domain-containing protein</fullName>
    </submittedName>
</protein>
<evidence type="ECO:0000313" key="4">
    <source>
        <dbReference type="Proteomes" id="UP000199400"/>
    </source>
</evidence>
<dbReference type="PRINTS" id="PR00625">
    <property type="entry name" value="JDOMAIN"/>
</dbReference>
<dbReference type="Gene3D" id="2.60.260.20">
    <property type="entry name" value="Urease metallochaperone UreE, N-terminal domain"/>
    <property type="match status" value="1"/>
</dbReference>
<accession>A0A1I2IDV2</accession>
<dbReference type="SUPFAM" id="SSF49493">
    <property type="entry name" value="HSP40/DnaJ peptide-binding domain"/>
    <property type="match status" value="2"/>
</dbReference>
<dbReference type="InterPro" id="IPR002939">
    <property type="entry name" value="DnaJ_C"/>
</dbReference>
<gene>
    <name evidence="3" type="ORF">SAMN02745121_08561</name>
</gene>
<dbReference type="PROSITE" id="PS00636">
    <property type="entry name" value="DNAJ_1"/>
    <property type="match status" value="1"/>
</dbReference>
<reference evidence="4" key="1">
    <citation type="submission" date="2016-10" db="EMBL/GenBank/DDBJ databases">
        <authorList>
            <person name="Varghese N."/>
            <person name="Submissions S."/>
        </authorList>
    </citation>
    <scope>NUCLEOTIDE SEQUENCE [LARGE SCALE GENOMIC DNA]</scope>
    <source>
        <strain evidence="4">ATCC 25963</strain>
    </source>
</reference>
<dbReference type="GO" id="GO:0042026">
    <property type="term" value="P:protein refolding"/>
    <property type="evidence" value="ECO:0007669"/>
    <property type="project" value="TreeGrafter"/>
</dbReference>
<dbReference type="PANTHER" id="PTHR43096">
    <property type="entry name" value="DNAJ HOMOLOG 1, MITOCHONDRIAL-RELATED"/>
    <property type="match status" value="1"/>
</dbReference>
<dbReference type="PROSITE" id="PS50076">
    <property type="entry name" value="DNAJ_2"/>
    <property type="match status" value="1"/>
</dbReference>
<feature type="domain" description="J" evidence="2">
    <location>
        <begin position="3"/>
        <end position="68"/>
    </location>
</feature>
<sequence length="268" mass="29538">MTTLYDTLGVARTAVAAEIKAAYRKLTQQLHPDKNPGDREAEERFKLVTGAYEVLGDPSRRKLYDEFGDVSLSRGFDPKLARAARRGPERGADLGVEIDLPLLVALRGGSFEQVVDRSPQLPARVKLTVPAGCSAGQRLRLGGLGRPGSPAGDLWLTIRGLLPDPRWRLVEVREELPDRPPRLRRDLVGRLDVPLGAVYSGGSVLVEHAPWGPLSVALPPRSLDPVRVPGHGWRDPRGQTTGDLVLELVLRWPRPDPMLEAMLRNARY</sequence>
<dbReference type="Pfam" id="PF00226">
    <property type="entry name" value="DnaJ"/>
    <property type="match status" value="1"/>
</dbReference>
<dbReference type="InterPro" id="IPR008971">
    <property type="entry name" value="HSP40/DnaJ_pept-bd"/>
</dbReference>
<proteinExistence type="predicted"/>
<dbReference type="PANTHER" id="PTHR43096:SF48">
    <property type="entry name" value="CHAPERONE PROTEIN DNAJ"/>
    <property type="match status" value="1"/>
</dbReference>
<dbReference type="AlphaFoldDB" id="A0A1I2IDV2"/>
<evidence type="ECO:0000259" key="2">
    <source>
        <dbReference type="PROSITE" id="PS50076"/>
    </source>
</evidence>
<dbReference type="GO" id="GO:0051082">
    <property type="term" value="F:unfolded protein binding"/>
    <property type="evidence" value="ECO:0007669"/>
    <property type="project" value="InterPro"/>
</dbReference>
<dbReference type="InterPro" id="IPR018253">
    <property type="entry name" value="DnaJ_domain_CS"/>
</dbReference>
<dbReference type="Proteomes" id="UP000199400">
    <property type="component" value="Unassembled WGS sequence"/>
</dbReference>
<dbReference type="OrthoDB" id="9779889at2"/>
<dbReference type="Pfam" id="PF01556">
    <property type="entry name" value="DnaJ_C"/>
    <property type="match status" value="1"/>
</dbReference>
<dbReference type="InterPro" id="IPR036869">
    <property type="entry name" value="J_dom_sf"/>
</dbReference>
<dbReference type="EMBL" id="FOMX01000060">
    <property type="protein sequence ID" value="SFF39267.1"/>
    <property type="molecule type" value="Genomic_DNA"/>
</dbReference>
<dbReference type="CDD" id="cd06257">
    <property type="entry name" value="DnaJ"/>
    <property type="match status" value="1"/>
</dbReference>
<evidence type="ECO:0000256" key="1">
    <source>
        <dbReference type="ARBA" id="ARBA00023186"/>
    </source>
</evidence>
<organism evidence="3 4">
    <name type="scientific">Nannocystis exedens</name>
    <dbReference type="NCBI Taxonomy" id="54"/>
    <lineage>
        <taxon>Bacteria</taxon>
        <taxon>Pseudomonadati</taxon>
        <taxon>Myxococcota</taxon>
        <taxon>Polyangia</taxon>
        <taxon>Nannocystales</taxon>
        <taxon>Nannocystaceae</taxon>
        <taxon>Nannocystis</taxon>
    </lineage>
</organism>
<dbReference type="GO" id="GO:0005737">
    <property type="term" value="C:cytoplasm"/>
    <property type="evidence" value="ECO:0007669"/>
    <property type="project" value="TreeGrafter"/>
</dbReference>